<dbReference type="EMBL" id="CALSDN010000011">
    <property type="protein sequence ID" value="CAH6722855.1"/>
    <property type="molecule type" value="Genomic_DNA"/>
</dbReference>
<proteinExistence type="predicted"/>
<comment type="caution">
    <text evidence="1">The sequence shown here is derived from an EMBL/GenBank/DDBJ whole genome shotgun (WGS) entry which is preliminary data.</text>
</comment>
<organism evidence="1 2">
    <name type="scientific">[Candida] jaroonii</name>
    <dbReference type="NCBI Taxonomy" id="467808"/>
    <lineage>
        <taxon>Eukaryota</taxon>
        <taxon>Fungi</taxon>
        <taxon>Dikarya</taxon>
        <taxon>Ascomycota</taxon>
        <taxon>Saccharomycotina</taxon>
        <taxon>Pichiomycetes</taxon>
        <taxon>Debaryomycetaceae</taxon>
        <taxon>Yamadazyma</taxon>
    </lineage>
</organism>
<protein>
    <submittedName>
        <fullName evidence="1">Probable lipase Mil1p</fullName>
    </submittedName>
</protein>
<name>A0ACA9YCR0_9ASCO</name>
<reference evidence="1" key="1">
    <citation type="submission" date="2022-06" db="EMBL/GenBank/DDBJ databases">
        <authorList>
            <person name="Legras J.-L."/>
            <person name="Devillers H."/>
            <person name="Grondin C."/>
        </authorList>
    </citation>
    <scope>NUCLEOTIDE SEQUENCE</scope>
    <source>
        <strain evidence="1">CLIB 1444</strain>
    </source>
</reference>
<accession>A0ACA9YCR0</accession>
<evidence type="ECO:0000313" key="2">
    <source>
        <dbReference type="Proteomes" id="UP001152531"/>
    </source>
</evidence>
<evidence type="ECO:0000313" key="1">
    <source>
        <dbReference type="EMBL" id="CAH6722855.1"/>
    </source>
</evidence>
<dbReference type="Proteomes" id="UP001152531">
    <property type="component" value="Unassembled WGS sequence"/>
</dbReference>
<sequence>MSFDKDYHEHNNSSGTLVTHDRPEYGARTSIAQLPALPYDVSVNTVGNDSQDLTEESSVYQNNNTSFVEFDLSKRGGEAKVRDSIDTKELLKDMEEPKVEVQETKEEKIQRQENDFFNDDKATWKTMNTIAEMDYYDERGNLEFTNYSNDDYFDPKNKNSGYTRIDDAEQVAKFSEFDKKTDFLFISKTEVDAKNAKYRDDEDSDDENYLYEDENLESGEALQSTKDMLDESQKFSYCGIVKLISVEMATELAYIRQSTTNKVSKHLSAAQKNFGNWSQYIIDKVYTHMDLNKDEQKMIDNLSVHGLNVQDLTSGLIKIKVDDKEGSSLEWILICDLFLLLLSDGYYDSRSRSLLIRFGKYLQIDPLEIYQFERRLLNSLDVETKDKSLEDKEELLNNKEYIDKYISKNKNKRLAYIGLATLGGTLAIGLSAGLLAPVIGAGLAAGLTTIGIGGTGGFLAGVGGTTIITTGGVILGAKAGNKAGRRRAGEVETFEFKPLHNNKRANLIITVSGWMTGKADDVRLPFSTVDPVMGDLFSVLWEPEMLTSMGQTIGILASEALTSSIQQILGATIASSLMAAIQIPVLLSKLTYLVDNPWNVSLDRAWKAGKILAENLISGNMGVRPITLVGFSLGARVVYSCLIDLAERGCFGLVENVILLGSPVTVNKDQLGLARSVVSNDFINGFSRKDWVLGYLFRATSGGLSSVAGLSEIKDCYGIKNFDVTEMVQGHMSYRKAIPKIMKELDWEVLNQEFDEIEEPDAEQTQRERKLIIEFDEARAKMKKELDEDKKPKKTWKNMFKPKGNNWWKEMPENEKKEEEEYDAGPIFDVDGLRNEVEEIEKNEVKADREAEVPINR</sequence>
<keyword evidence="2" id="KW-1185">Reference proteome</keyword>
<gene>
    <name evidence="1" type="ORF">CLIB1444_11S02674</name>
</gene>